<gene>
    <name evidence="3" type="ORF">BV898_17219</name>
</gene>
<comment type="caution">
    <text evidence="3">The sequence shown here is derived from an EMBL/GenBank/DDBJ whole genome shotgun (WGS) entry which is preliminary data.</text>
</comment>
<protein>
    <recommendedName>
        <fullName evidence="2">WAP domain-containing protein</fullName>
    </recommendedName>
</protein>
<dbReference type="PANTHER" id="PTHR19441">
    <property type="entry name" value="WHEY ACDIC PROTEIN WAP"/>
    <property type="match status" value="1"/>
</dbReference>
<dbReference type="EMBL" id="MTYJ01000286">
    <property type="protein sequence ID" value="OWA52776.1"/>
    <property type="molecule type" value="Genomic_DNA"/>
</dbReference>
<dbReference type="Pfam" id="PF00095">
    <property type="entry name" value="WAP"/>
    <property type="match status" value="2"/>
</dbReference>
<feature type="domain" description="WAP" evidence="2">
    <location>
        <begin position="88"/>
        <end position="134"/>
    </location>
</feature>
<keyword evidence="1" id="KW-0732">Signal</keyword>
<evidence type="ECO:0000256" key="1">
    <source>
        <dbReference type="SAM" id="SignalP"/>
    </source>
</evidence>
<dbReference type="PROSITE" id="PS51390">
    <property type="entry name" value="WAP"/>
    <property type="match status" value="2"/>
</dbReference>
<dbReference type="SMART" id="SM00217">
    <property type="entry name" value="WAP"/>
    <property type="match status" value="2"/>
</dbReference>
<dbReference type="OrthoDB" id="4473401at2759"/>
<dbReference type="PANTHER" id="PTHR19441:SF95">
    <property type="entry name" value="PERLWAPIN ISOFORM X1"/>
    <property type="match status" value="1"/>
</dbReference>
<dbReference type="PRINTS" id="PR00003">
    <property type="entry name" value="4DISULPHCORE"/>
</dbReference>
<name>A0A9X6RML2_HYPEX</name>
<keyword evidence="4" id="KW-1185">Reference proteome</keyword>
<feature type="signal peptide" evidence="1">
    <location>
        <begin position="1"/>
        <end position="15"/>
    </location>
</feature>
<dbReference type="InterPro" id="IPR036645">
    <property type="entry name" value="Elafin-like_sf"/>
</dbReference>
<dbReference type="SUPFAM" id="SSF57256">
    <property type="entry name" value="Elafin-like"/>
    <property type="match status" value="1"/>
</dbReference>
<dbReference type="GO" id="GO:0004867">
    <property type="term" value="F:serine-type endopeptidase inhibitor activity"/>
    <property type="evidence" value="ECO:0007669"/>
    <property type="project" value="TreeGrafter"/>
</dbReference>
<feature type="chain" id="PRO_5040916446" description="WAP domain-containing protein" evidence="1">
    <location>
        <begin position="16"/>
        <end position="185"/>
    </location>
</feature>
<dbReference type="Proteomes" id="UP000192578">
    <property type="component" value="Unassembled WGS sequence"/>
</dbReference>
<dbReference type="InterPro" id="IPR008197">
    <property type="entry name" value="WAP_dom"/>
</dbReference>
<dbReference type="Gene3D" id="4.10.75.10">
    <property type="entry name" value="Elafin-like"/>
    <property type="match status" value="2"/>
</dbReference>
<evidence type="ECO:0000259" key="2">
    <source>
        <dbReference type="PROSITE" id="PS51390"/>
    </source>
</evidence>
<accession>A0A9X6RML2</accession>
<dbReference type="GO" id="GO:0005615">
    <property type="term" value="C:extracellular space"/>
    <property type="evidence" value="ECO:0007669"/>
    <property type="project" value="TreeGrafter"/>
</dbReference>
<dbReference type="InterPro" id="IPR050514">
    <property type="entry name" value="WAP_four-disulfide_core"/>
</dbReference>
<reference evidence="4" key="1">
    <citation type="submission" date="2017-01" db="EMBL/GenBank/DDBJ databases">
        <title>Comparative genomics of anhydrobiosis in the tardigrade Hypsibius dujardini.</title>
        <authorList>
            <person name="Yoshida Y."/>
            <person name="Koutsovoulos G."/>
            <person name="Laetsch D."/>
            <person name="Stevens L."/>
            <person name="Kumar S."/>
            <person name="Horikawa D."/>
            <person name="Ishino K."/>
            <person name="Komine S."/>
            <person name="Tomita M."/>
            <person name="Blaxter M."/>
            <person name="Arakawa K."/>
        </authorList>
    </citation>
    <scope>NUCLEOTIDE SEQUENCE [LARGE SCALE GENOMIC DNA]</scope>
    <source>
        <strain evidence="4">Z151</strain>
    </source>
</reference>
<evidence type="ECO:0000313" key="4">
    <source>
        <dbReference type="Proteomes" id="UP000192578"/>
    </source>
</evidence>
<sequence length="185" mass="19095">MRSLVLSLVIAAVAGQLDTNPGLGISAETSYPPTGSCPTSGRAPNGARQCSWNGNCFNGQICCKLAGNNAVSYCSNPITTGSNPYNNGRQKAGQCPSVDGGVGVCYSTCNGDYSCGGNHKCCSNGCGRTCRSPVSGVCPVPDYSGTSCGIVPVHQCNTDSDCYGASRKCCQMACGRQCRYVTAYY</sequence>
<proteinExistence type="predicted"/>
<dbReference type="AlphaFoldDB" id="A0A9X6RML2"/>
<feature type="domain" description="WAP" evidence="2">
    <location>
        <begin position="136"/>
        <end position="182"/>
    </location>
</feature>
<organism evidence="3 4">
    <name type="scientific">Hypsibius exemplaris</name>
    <name type="common">Freshwater tardigrade</name>
    <dbReference type="NCBI Taxonomy" id="2072580"/>
    <lineage>
        <taxon>Eukaryota</taxon>
        <taxon>Metazoa</taxon>
        <taxon>Ecdysozoa</taxon>
        <taxon>Tardigrada</taxon>
        <taxon>Eutardigrada</taxon>
        <taxon>Parachela</taxon>
        <taxon>Hypsibioidea</taxon>
        <taxon>Hypsibiidae</taxon>
        <taxon>Hypsibius</taxon>
    </lineage>
</organism>
<evidence type="ECO:0000313" key="3">
    <source>
        <dbReference type="EMBL" id="OWA52776.1"/>
    </source>
</evidence>